<comment type="caution">
    <text evidence="2">The sequence shown here is derived from an EMBL/GenBank/DDBJ whole genome shotgun (WGS) entry which is preliminary data.</text>
</comment>
<feature type="transmembrane region" description="Helical" evidence="1">
    <location>
        <begin position="64"/>
        <end position="85"/>
    </location>
</feature>
<dbReference type="STRING" id="94130.A0A2Z6QZC6"/>
<feature type="transmembrane region" description="Helical" evidence="1">
    <location>
        <begin position="97"/>
        <end position="118"/>
    </location>
</feature>
<keyword evidence="1" id="KW-0472">Membrane</keyword>
<accession>A0A2Z6QZC6</accession>
<organism evidence="2 3">
    <name type="scientific">Rhizophagus clarus</name>
    <dbReference type="NCBI Taxonomy" id="94130"/>
    <lineage>
        <taxon>Eukaryota</taxon>
        <taxon>Fungi</taxon>
        <taxon>Fungi incertae sedis</taxon>
        <taxon>Mucoromycota</taxon>
        <taxon>Glomeromycotina</taxon>
        <taxon>Glomeromycetes</taxon>
        <taxon>Glomerales</taxon>
        <taxon>Glomeraceae</taxon>
        <taxon>Rhizophagus</taxon>
    </lineage>
</organism>
<evidence type="ECO:0000313" key="2">
    <source>
        <dbReference type="EMBL" id="GBB93952.1"/>
    </source>
</evidence>
<evidence type="ECO:0000256" key="1">
    <source>
        <dbReference type="SAM" id="Phobius"/>
    </source>
</evidence>
<proteinExistence type="predicted"/>
<keyword evidence="3" id="KW-1185">Reference proteome</keyword>
<sequence length="219" mass="25733">MKRRSFLNLMFLIAFLIEIILSIVGISIISIFEIPIRTADFVILFFVIFLSGIYTILVKKLVYFLVFCIVHTIPITVLADDLSFFRPQDDEILKTTYVAIFTITLFVIFFMTLFIIIWRKKYWGVNSRTKISIPKNLKSNFKNNKKGIKVSYAFYLSGLLTFDPILDKEYEYSNDFSLDINIDEEEKDEKASETLKRYLKAIKTFFYNGVVRQILDLIK</sequence>
<dbReference type="EMBL" id="BEXD01001402">
    <property type="protein sequence ID" value="GBB93952.1"/>
    <property type="molecule type" value="Genomic_DNA"/>
</dbReference>
<evidence type="ECO:0000313" key="3">
    <source>
        <dbReference type="Proteomes" id="UP000247702"/>
    </source>
</evidence>
<protein>
    <submittedName>
        <fullName evidence="2">Uncharacterized protein</fullName>
    </submittedName>
</protein>
<feature type="transmembrane region" description="Helical" evidence="1">
    <location>
        <begin position="38"/>
        <end position="57"/>
    </location>
</feature>
<dbReference type="AlphaFoldDB" id="A0A2Z6QZC6"/>
<dbReference type="Proteomes" id="UP000247702">
    <property type="component" value="Unassembled WGS sequence"/>
</dbReference>
<feature type="transmembrane region" description="Helical" evidence="1">
    <location>
        <begin position="7"/>
        <end position="32"/>
    </location>
</feature>
<name>A0A2Z6QZC6_9GLOM</name>
<gene>
    <name evidence="2" type="ORF">RclHR1_02260017</name>
</gene>
<keyword evidence="1" id="KW-1133">Transmembrane helix</keyword>
<reference evidence="2 3" key="1">
    <citation type="submission" date="2017-11" db="EMBL/GenBank/DDBJ databases">
        <title>The genome of Rhizophagus clarus HR1 reveals common genetic basis of auxotrophy among arbuscular mycorrhizal fungi.</title>
        <authorList>
            <person name="Kobayashi Y."/>
        </authorList>
    </citation>
    <scope>NUCLEOTIDE SEQUENCE [LARGE SCALE GENOMIC DNA]</scope>
    <source>
        <strain evidence="2 3">HR1</strain>
    </source>
</reference>
<keyword evidence="1" id="KW-0812">Transmembrane</keyword>